<proteinExistence type="predicted"/>
<dbReference type="STRING" id="1445510.YC6258_05342"/>
<dbReference type="Proteomes" id="UP000032266">
    <property type="component" value="Chromosome"/>
</dbReference>
<gene>
    <name evidence="1" type="ORF">YC6258_05342</name>
</gene>
<accession>A0A0C5VRV8</accession>
<evidence type="ECO:0000313" key="2">
    <source>
        <dbReference type="Proteomes" id="UP000032266"/>
    </source>
</evidence>
<organism evidence="1 2">
    <name type="scientific">Gynuella sunshinyii YC6258</name>
    <dbReference type="NCBI Taxonomy" id="1445510"/>
    <lineage>
        <taxon>Bacteria</taxon>
        <taxon>Pseudomonadati</taxon>
        <taxon>Pseudomonadota</taxon>
        <taxon>Gammaproteobacteria</taxon>
        <taxon>Oceanospirillales</taxon>
        <taxon>Saccharospirillaceae</taxon>
        <taxon>Gynuella</taxon>
    </lineage>
</organism>
<name>A0A0C5VRV8_9GAMM</name>
<protein>
    <submittedName>
        <fullName evidence="1">Uncharacterized protein</fullName>
    </submittedName>
</protein>
<dbReference type="HOGENOM" id="CLU_3200436_0_0_6"/>
<dbReference type="EMBL" id="CP007142">
    <property type="protein sequence ID" value="AJQ97372.1"/>
    <property type="molecule type" value="Genomic_DNA"/>
</dbReference>
<keyword evidence="2" id="KW-1185">Reference proteome</keyword>
<dbReference type="AlphaFoldDB" id="A0A0C5VRV8"/>
<sequence length="45" mass="5324">MILLSLSKRNSINKVQVWLTFDFKQYRYSSMPGHKLYCDGHDLSC</sequence>
<reference evidence="1 2" key="1">
    <citation type="submission" date="2014-01" db="EMBL/GenBank/DDBJ databases">
        <title>Full genme sequencing of cellulolytic bacterium Gynuella sunshinyii YC6258T gen. nov., sp. nov.</title>
        <authorList>
            <person name="Khan H."/>
            <person name="Chung E.J."/>
            <person name="Chung Y.R."/>
        </authorList>
    </citation>
    <scope>NUCLEOTIDE SEQUENCE [LARGE SCALE GENOMIC DNA]</scope>
    <source>
        <strain evidence="1 2">YC6258</strain>
    </source>
</reference>
<dbReference type="KEGG" id="gsn:YC6258_05342"/>
<evidence type="ECO:0000313" key="1">
    <source>
        <dbReference type="EMBL" id="AJQ97372.1"/>
    </source>
</evidence>